<protein>
    <submittedName>
        <fullName evidence="2">Copper resistance protein B</fullName>
    </submittedName>
</protein>
<reference evidence="3" key="1">
    <citation type="journal article" date="2019" name="Int. J. Syst. Evol. Microbiol.">
        <title>The Global Catalogue of Microorganisms (GCM) 10K type strain sequencing project: providing services to taxonomists for standard genome sequencing and annotation.</title>
        <authorList>
            <consortium name="The Broad Institute Genomics Platform"/>
            <consortium name="The Broad Institute Genome Sequencing Center for Infectious Disease"/>
            <person name="Wu L."/>
            <person name="Ma J."/>
        </authorList>
    </citation>
    <scope>NUCLEOTIDE SEQUENCE [LARGE SCALE GENOMIC DNA]</scope>
    <source>
        <strain evidence="3">CCUG 54329</strain>
    </source>
</reference>
<feature type="chain" id="PRO_5047305134" evidence="1">
    <location>
        <begin position="25"/>
        <end position="237"/>
    </location>
</feature>
<dbReference type="Pfam" id="PF05275">
    <property type="entry name" value="CopB"/>
    <property type="match status" value="1"/>
</dbReference>
<keyword evidence="1" id="KW-0732">Signal</keyword>
<gene>
    <name evidence="2" type="ORF">ACFQ24_00090</name>
</gene>
<comment type="caution">
    <text evidence="2">The sequence shown here is derived from an EMBL/GenBank/DDBJ whole genome shotgun (WGS) entry which is preliminary data.</text>
</comment>
<organism evidence="2 3">
    <name type="scientific">Sphingobium olei</name>
    <dbReference type="NCBI Taxonomy" id="420955"/>
    <lineage>
        <taxon>Bacteria</taxon>
        <taxon>Pseudomonadati</taxon>
        <taxon>Pseudomonadota</taxon>
        <taxon>Alphaproteobacteria</taxon>
        <taxon>Sphingomonadales</taxon>
        <taxon>Sphingomonadaceae</taxon>
        <taxon>Sphingobium</taxon>
    </lineage>
</organism>
<evidence type="ECO:0000256" key="1">
    <source>
        <dbReference type="SAM" id="SignalP"/>
    </source>
</evidence>
<dbReference type="InterPro" id="IPR007939">
    <property type="entry name" value="Cu-R_B_prcur"/>
</dbReference>
<keyword evidence="3" id="KW-1185">Reference proteome</keyword>
<feature type="signal peptide" evidence="1">
    <location>
        <begin position="1"/>
        <end position="24"/>
    </location>
</feature>
<proteinExistence type="predicted"/>
<name>A0ABW3NV72_9SPHN</name>
<sequence length="237" mass="25534">MLRVSSPCRLLLVCAALFATPSRAQDVDGGATLSGGFDLIEMRADKGGDIFLWDATFSYGDATDQLMLVTTGGGPLSAQIDQSEIRVFYGRTVGNLTWLAGVRHDITPAPRDTHAIVGAQGSVGTRLSWETYIFLSDRGRLSGEGQVIYAMPIAEKLYIEPRVAAGWAARSWIEQGVRAGIGEVEGSVRLRYRLRPKINAYIGVAHERLVGGTRRLAEEQGDTGQATTAVIGFGFSL</sequence>
<accession>A0ABW3NV72</accession>
<dbReference type="RefSeq" id="WP_380908144.1">
    <property type="nucleotide sequence ID" value="NZ_JBHTLS010000005.1"/>
</dbReference>
<evidence type="ECO:0000313" key="2">
    <source>
        <dbReference type="EMBL" id="MFD1103317.1"/>
    </source>
</evidence>
<dbReference type="EMBL" id="JBHTLS010000005">
    <property type="protein sequence ID" value="MFD1103317.1"/>
    <property type="molecule type" value="Genomic_DNA"/>
</dbReference>
<dbReference type="Proteomes" id="UP001597203">
    <property type="component" value="Unassembled WGS sequence"/>
</dbReference>
<evidence type="ECO:0000313" key="3">
    <source>
        <dbReference type="Proteomes" id="UP001597203"/>
    </source>
</evidence>